<gene>
    <name evidence="8" type="ORF">BB559_004925</name>
</gene>
<feature type="domain" description="Plectin/eS10 N-terminal" evidence="7">
    <location>
        <begin position="3"/>
        <end position="93"/>
    </location>
</feature>
<feature type="compositionally biased region" description="Basic and acidic residues" evidence="6">
    <location>
        <begin position="104"/>
        <end position="136"/>
    </location>
</feature>
<dbReference type="Gene3D" id="1.10.10.10">
    <property type="entry name" value="Winged helix-like DNA-binding domain superfamily/Winged helix DNA-binding domain"/>
    <property type="match status" value="1"/>
</dbReference>
<accession>A0A2T9YBW9</accession>
<sequence>MLIPKQNRKLIYESLFNEGVLVAEKDFNAPKHSSLAVPNLQVIKAMQSLNSRGLIKTQFSWQHYYYTLTDEGIEYLREYLNLPPEIVPATFKKPVSAQVPRFGGRPEREGEFRRDRDEYRRRGDKEGASGDFKPEFRGGIGRGNPRN</sequence>
<evidence type="ECO:0000259" key="7">
    <source>
        <dbReference type="Pfam" id="PF03501"/>
    </source>
</evidence>
<evidence type="ECO:0000313" key="9">
    <source>
        <dbReference type="Proteomes" id="UP000245699"/>
    </source>
</evidence>
<feature type="region of interest" description="Disordered" evidence="6">
    <location>
        <begin position="97"/>
        <end position="147"/>
    </location>
</feature>
<evidence type="ECO:0000256" key="1">
    <source>
        <dbReference type="ARBA" id="ARBA00004496"/>
    </source>
</evidence>
<dbReference type="GO" id="GO:0003735">
    <property type="term" value="F:structural constituent of ribosome"/>
    <property type="evidence" value="ECO:0007669"/>
    <property type="project" value="TreeGrafter"/>
</dbReference>
<feature type="compositionally biased region" description="Gly residues" evidence="6">
    <location>
        <begin position="138"/>
        <end position="147"/>
    </location>
</feature>
<keyword evidence="5" id="KW-0687">Ribonucleoprotein</keyword>
<dbReference type="Pfam" id="PF03501">
    <property type="entry name" value="S10_plectin"/>
    <property type="match status" value="1"/>
</dbReference>
<evidence type="ECO:0000256" key="3">
    <source>
        <dbReference type="ARBA" id="ARBA00022490"/>
    </source>
</evidence>
<evidence type="ECO:0000313" key="8">
    <source>
        <dbReference type="EMBL" id="PVU89811.1"/>
    </source>
</evidence>
<dbReference type="EMBL" id="MBFT01000521">
    <property type="protein sequence ID" value="PVU89811.1"/>
    <property type="molecule type" value="Genomic_DNA"/>
</dbReference>
<evidence type="ECO:0000256" key="2">
    <source>
        <dbReference type="ARBA" id="ARBA00007278"/>
    </source>
</evidence>
<dbReference type="AlphaFoldDB" id="A0A2T9YBW9"/>
<dbReference type="GO" id="GO:0003723">
    <property type="term" value="F:RNA binding"/>
    <property type="evidence" value="ECO:0007669"/>
    <property type="project" value="TreeGrafter"/>
</dbReference>
<dbReference type="STRING" id="61424.A0A2T9YBW9"/>
<dbReference type="InterPro" id="IPR036388">
    <property type="entry name" value="WH-like_DNA-bd_sf"/>
</dbReference>
<dbReference type="InterPro" id="IPR037447">
    <property type="entry name" value="Ribosomal_eS10"/>
</dbReference>
<comment type="subcellular location">
    <subcellularLocation>
        <location evidence="1">Cytoplasm</location>
    </subcellularLocation>
</comment>
<dbReference type="PANTHER" id="PTHR12146">
    <property type="entry name" value="40S RIBOSOMAL PROTEIN S10"/>
    <property type="match status" value="1"/>
</dbReference>
<dbReference type="PANTHER" id="PTHR12146:SF0">
    <property type="entry name" value="RIBOSOMAL PROTEIN S10"/>
    <property type="match status" value="1"/>
</dbReference>
<comment type="caution">
    <text evidence="8">The sequence shown here is derived from an EMBL/GenBank/DDBJ whole genome shotgun (WGS) entry which is preliminary data.</text>
</comment>
<keyword evidence="3" id="KW-0963">Cytoplasm</keyword>
<evidence type="ECO:0000256" key="5">
    <source>
        <dbReference type="ARBA" id="ARBA00023274"/>
    </source>
</evidence>
<dbReference type="OrthoDB" id="5211809at2759"/>
<name>A0A2T9YBW9_9FUNG</name>
<reference evidence="8 9" key="1">
    <citation type="journal article" date="2018" name="MBio">
        <title>Comparative Genomics Reveals the Core Gene Toolbox for the Fungus-Insect Symbiosis.</title>
        <authorList>
            <person name="Wang Y."/>
            <person name="Stata M."/>
            <person name="Wang W."/>
            <person name="Stajich J.E."/>
            <person name="White M.M."/>
            <person name="Moncalvo J.M."/>
        </authorList>
    </citation>
    <scope>NUCLEOTIDE SEQUENCE [LARGE SCALE GENOMIC DNA]</scope>
    <source>
        <strain evidence="8 9">AUS-77-4</strain>
    </source>
</reference>
<proteinExistence type="inferred from homology"/>
<comment type="similarity">
    <text evidence="2">Belongs to the eukaryotic ribosomal protein eS10 family.</text>
</comment>
<keyword evidence="4" id="KW-0689">Ribosomal protein</keyword>
<organism evidence="8 9">
    <name type="scientific">Furculomyces boomerangus</name>
    <dbReference type="NCBI Taxonomy" id="61424"/>
    <lineage>
        <taxon>Eukaryota</taxon>
        <taxon>Fungi</taxon>
        <taxon>Fungi incertae sedis</taxon>
        <taxon>Zoopagomycota</taxon>
        <taxon>Kickxellomycotina</taxon>
        <taxon>Harpellomycetes</taxon>
        <taxon>Harpellales</taxon>
        <taxon>Harpellaceae</taxon>
        <taxon>Furculomyces</taxon>
    </lineage>
</organism>
<dbReference type="FunFam" id="1.10.10.10:FF:000025">
    <property type="entry name" value="40S ribosomal protein S10"/>
    <property type="match status" value="1"/>
</dbReference>
<dbReference type="GO" id="GO:0022627">
    <property type="term" value="C:cytosolic small ribosomal subunit"/>
    <property type="evidence" value="ECO:0007669"/>
    <property type="project" value="TreeGrafter"/>
</dbReference>
<protein>
    <recommendedName>
        <fullName evidence="7">Plectin/eS10 N-terminal domain-containing protein</fullName>
    </recommendedName>
</protein>
<keyword evidence="9" id="KW-1185">Reference proteome</keyword>
<dbReference type="InterPro" id="IPR005326">
    <property type="entry name" value="Plectin_eS10_N"/>
</dbReference>
<dbReference type="Proteomes" id="UP000245699">
    <property type="component" value="Unassembled WGS sequence"/>
</dbReference>
<evidence type="ECO:0000256" key="4">
    <source>
        <dbReference type="ARBA" id="ARBA00022980"/>
    </source>
</evidence>
<evidence type="ECO:0000256" key="6">
    <source>
        <dbReference type="SAM" id="MobiDB-lite"/>
    </source>
</evidence>